<feature type="compositionally biased region" description="Basic and acidic residues" evidence="4">
    <location>
        <begin position="30"/>
        <end position="48"/>
    </location>
</feature>
<comment type="caution">
    <text evidence="5">The sequence shown here is derived from an EMBL/GenBank/DDBJ whole genome shotgun (WGS) entry which is preliminary data.</text>
</comment>
<evidence type="ECO:0000256" key="2">
    <source>
        <dbReference type="ARBA" id="ARBA00022679"/>
    </source>
</evidence>
<reference evidence="5 6" key="1">
    <citation type="submission" date="2019-10" db="EMBL/GenBank/DDBJ databases">
        <title>Nocardia macrotermitis sp. nov. and Nocardia aurantia sp. nov., isolated from the gut of fungus growing-termite Macrotermes natalensis.</title>
        <authorList>
            <person name="Benndorf R."/>
            <person name="Schwitalla J."/>
            <person name="Martin K."/>
            <person name="De Beer W."/>
            <person name="Kaster A.-K."/>
            <person name="Vollmers J."/>
            <person name="Poulsen M."/>
            <person name="Beemelmanns C."/>
        </authorList>
    </citation>
    <scope>NUCLEOTIDE SEQUENCE [LARGE SCALE GENOMIC DNA]</scope>
    <source>
        <strain evidence="5 6">RB56</strain>
    </source>
</reference>
<keyword evidence="6" id="KW-1185">Reference proteome</keyword>
<evidence type="ECO:0000313" key="6">
    <source>
        <dbReference type="Proteomes" id="UP000431401"/>
    </source>
</evidence>
<keyword evidence="2" id="KW-0808">Transferase</keyword>
<sequence length="223" mass="24483">MLVAMTTLTSSPAADVLARMQADVDQQREAMRARWENRQADQGRRPEPENWQTFFEEDAKDLYLAVRPETAKLLYILARTRHAKTVVEFGTSFGLSTLCLASAVRDNGGGRVIGTEFVESKAQTALASLAEAQLDDLVEIRLGDAMETLARDVPPNVDILFLDGAKHMYLDIVQLLEPRLAPGALVIADNSDSSPELLEYLRGNSGYLSSATQPSVEVAFRIG</sequence>
<feature type="region of interest" description="Disordered" evidence="4">
    <location>
        <begin position="30"/>
        <end position="49"/>
    </location>
</feature>
<dbReference type="InterPro" id="IPR029063">
    <property type="entry name" value="SAM-dependent_MTases_sf"/>
</dbReference>
<dbReference type="PANTHER" id="PTHR43167">
    <property type="entry name" value="PUTATIVE (AFU_ORTHOLOGUE AFUA_6G01830)-RELATED"/>
    <property type="match status" value="1"/>
</dbReference>
<evidence type="ECO:0008006" key="7">
    <source>
        <dbReference type="Google" id="ProtNLM"/>
    </source>
</evidence>
<protein>
    <recommendedName>
        <fullName evidence="7">O-methyltransferase</fullName>
    </recommendedName>
</protein>
<evidence type="ECO:0000256" key="4">
    <source>
        <dbReference type="SAM" id="MobiDB-lite"/>
    </source>
</evidence>
<keyword evidence="1" id="KW-0489">Methyltransferase</keyword>
<proteinExistence type="predicted"/>
<accession>A0A7K0DIM2</accession>
<organism evidence="5 6">
    <name type="scientific">Nocardia aurantia</name>
    <dbReference type="NCBI Taxonomy" id="2585199"/>
    <lineage>
        <taxon>Bacteria</taxon>
        <taxon>Bacillati</taxon>
        <taxon>Actinomycetota</taxon>
        <taxon>Actinomycetes</taxon>
        <taxon>Mycobacteriales</taxon>
        <taxon>Nocardiaceae</taxon>
        <taxon>Nocardia</taxon>
    </lineage>
</organism>
<dbReference type="PANTHER" id="PTHR43167:SF1">
    <property type="entry name" value="PUTATIVE (AFU_ORTHOLOGUE AFUA_6G01830)-RELATED"/>
    <property type="match status" value="1"/>
</dbReference>
<name>A0A7K0DIM2_9NOCA</name>
<evidence type="ECO:0000313" key="5">
    <source>
        <dbReference type="EMBL" id="MQY24624.1"/>
    </source>
</evidence>
<evidence type="ECO:0000256" key="3">
    <source>
        <dbReference type="ARBA" id="ARBA00022691"/>
    </source>
</evidence>
<keyword evidence="3" id="KW-0949">S-adenosyl-L-methionine</keyword>
<dbReference type="EMBL" id="WEGI01000001">
    <property type="protein sequence ID" value="MQY24624.1"/>
    <property type="molecule type" value="Genomic_DNA"/>
</dbReference>
<dbReference type="GO" id="GO:0032259">
    <property type="term" value="P:methylation"/>
    <property type="evidence" value="ECO:0007669"/>
    <property type="project" value="UniProtKB-KW"/>
</dbReference>
<dbReference type="AlphaFoldDB" id="A0A7K0DIM2"/>
<dbReference type="Pfam" id="PF13578">
    <property type="entry name" value="Methyltransf_24"/>
    <property type="match status" value="1"/>
</dbReference>
<evidence type="ECO:0000256" key="1">
    <source>
        <dbReference type="ARBA" id="ARBA00022603"/>
    </source>
</evidence>
<gene>
    <name evidence="5" type="ORF">NRB56_01720</name>
</gene>
<dbReference type="SUPFAM" id="SSF53335">
    <property type="entry name" value="S-adenosyl-L-methionine-dependent methyltransferases"/>
    <property type="match status" value="1"/>
</dbReference>
<dbReference type="PROSITE" id="PS51682">
    <property type="entry name" value="SAM_OMT_I"/>
    <property type="match status" value="1"/>
</dbReference>
<dbReference type="GO" id="GO:0008171">
    <property type="term" value="F:O-methyltransferase activity"/>
    <property type="evidence" value="ECO:0007669"/>
    <property type="project" value="InterPro"/>
</dbReference>
<dbReference type="InterPro" id="IPR002935">
    <property type="entry name" value="SAM_O-MeTrfase"/>
</dbReference>
<dbReference type="Proteomes" id="UP000431401">
    <property type="component" value="Unassembled WGS sequence"/>
</dbReference>
<dbReference type="Gene3D" id="3.40.50.150">
    <property type="entry name" value="Vaccinia Virus protein VP39"/>
    <property type="match status" value="1"/>
</dbReference>